<comment type="caution">
    <text evidence="2">The sequence shown here is derived from an EMBL/GenBank/DDBJ whole genome shotgun (WGS) entry which is preliminary data.</text>
</comment>
<dbReference type="AlphaFoldDB" id="A0A8T0IPC7"/>
<sequence length="106" mass="12667">MQLTLSHCMLLKVNHRARVSQQYLMKIIPKLIIAKWLKPELLRNGKTRILQSEWTMKFFHPLYRISDVVTGEGFKHFLNNQMNETEEKPKKPQKVKREQNQQASFC</sequence>
<dbReference type="Proteomes" id="UP000822688">
    <property type="component" value="Chromosome 3"/>
</dbReference>
<accession>A0A8T0IPC7</accession>
<keyword evidence="3" id="KW-1185">Reference proteome</keyword>
<gene>
    <name evidence="2" type="ORF">KC19_3G240900</name>
</gene>
<name>A0A8T0IPC7_CERPU</name>
<evidence type="ECO:0000313" key="3">
    <source>
        <dbReference type="Proteomes" id="UP000822688"/>
    </source>
</evidence>
<reference evidence="2" key="1">
    <citation type="submission" date="2020-06" db="EMBL/GenBank/DDBJ databases">
        <title>WGS assembly of Ceratodon purpureus strain R40.</title>
        <authorList>
            <person name="Carey S.B."/>
            <person name="Jenkins J."/>
            <person name="Shu S."/>
            <person name="Lovell J.T."/>
            <person name="Sreedasyam A."/>
            <person name="Maumus F."/>
            <person name="Tiley G.P."/>
            <person name="Fernandez-Pozo N."/>
            <person name="Barry K."/>
            <person name="Chen C."/>
            <person name="Wang M."/>
            <person name="Lipzen A."/>
            <person name="Daum C."/>
            <person name="Saski C.A."/>
            <person name="Payton A.C."/>
            <person name="Mcbreen J.C."/>
            <person name="Conrad R.E."/>
            <person name="Kollar L.M."/>
            <person name="Olsson S."/>
            <person name="Huttunen S."/>
            <person name="Landis J.B."/>
            <person name="Wickett N.J."/>
            <person name="Johnson M.G."/>
            <person name="Rensing S.A."/>
            <person name="Grimwood J."/>
            <person name="Schmutz J."/>
            <person name="Mcdaniel S.F."/>
        </authorList>
    </citation>
    <scope>NUCLEOTIDE SEQUENCE</scope>
    <source>
        <strain evidence="2">R40</strain>
    </source>
</reference>
<proteinExistence type="predicted"/>
<evidence type="ECO:0000313" key="2">
    <source>
        <dbReference type="EMBL" id="KAG0584867.1"/>
    </source>
</evidence>
<protein>
    <submittedName>
        <fullName evidence="2">Uncharacterized protein</fullName>
    </submittedName>
</protein>
<feature type="compositionally biased region" description="Basic and acidic residues" evidence="1">
    <location>
        <begin position="85"/>
        <end position="99"/>
    </location>
</feature>
<dbReference type="EMBL" id="CM026423">
    <property type="protein sequence ID" value="KAG0584867.1"/>
    <property type="molecule type" value="Genomic_DNA"/>
</dbReference>
<organism evidence="2 3">
    <name type="scientific">Ceratodon purpureus</name>
    <name type="common">Fire moss</name>
    <name type="synonym">Dicranum purpureum</name>
    <dbReference type="NCBI Taxonomy" id="3225"/>
    <lineage>
        <taxon>Eukaryota</taxon>
        <taxon>Viridiplantae</taxon>
        <taxon>Streptophyta</taxon>
        <taxon>Embryophyta</taxon>
        <taxon>Bryophyta</taxon>
        <taxon>Bryophytina</taxon>
        <taxon>Bryopsida</taxon>
        <taxon>Dicranidae</taxon>
        <taxon>Pseudoditrichales</taxon>
        <taxon>Ditrichaceae</taxon>
        <taxon>Ceratodon</taxon>
    </lineage>
</organism>
<evidence type="ECO:0000256" key="1">
    <source>
        <dbReference type="SAM" id="MobiDB-lite"/>
    </source>
</evidence>
<feature type="region of interest" description="Disordered" evidence="1">
    <location>
        <begin position="80"/>
        <end position="106"/>
    </location>
</feature>